<reference evidence="1 2" key="1">
    <citation type="submission" date="2023-03" db="EMBL/GenBank/DDBJ databases">
        <title>Draft genome sequence of Streptomyces sp. RB6PN23 isolated from peat swamp forest in Thailand.</title>
        <authorList>
            <person name="Klaysubun C."/>
            <person name="Duangmal K."/>
        </authorList>
    </citation>
    <scope>NUCLEOTIDE SEQUENCE [LARGE SCALE GENOMIC DNA]</scope>
    <source>
        <strain evidence="1 2">RB6PN23</strain>
    </source>
</reference>
<protein>
    <submittedName>
        <fullName evidence="1">Uncharacterized protein</fullName>
    </submittedName>
</protein>
<gene>
    <name evidence="1" type="ORF">P3G67_35030</name>
</gene>
<accession>A0ABT5ZZ90</accession>
<name>A0ABT5ZZ90_9ACTN</name>
<dbReference type="Proteomes" id="UP001216579">
    <property type="component" value="Unassembled WGS sequence"/>
</dbReference>
<evidence type="ECO:0000313" key="2">
    <source>
        <dbReference type="Proteomes" id="UP001216579"/>
    </source>
</evidence>
<dbReference type="RefSeq" id="WP_276097131.1">
    <property type="nucleotide sequence ID" value="NZ_JARJBC010000043.1"/>
</dbReference>
<proteinExistence type="predicted"/>
<comment type="caution">
    <text evidence="1">The sequence shown here is derived from an EMBL/GenBank/DDBJ whole genome shotgun (WGS) entry which is preliminary data.</text>
</comment>
<evidence type="ECO:0000313" key="1">
    <source>
        <dbReference type="EMBL" id="MDF3294323.1"/>
    </source>
</evidence>
<dbReference type="EMBL" id="JARJBC010000043">
    <property type="protein sequence ID" value="MDF3294323.1"/>
    <property type="molecule type" value="Genomic_DNA"/>
</dbReference>
<organism evidence="1 2">
    <name type="scientific">Streptomyces silvisoli</name>
    <dbReference type="NCBI Taxonomy" id="3034235"/>
    <lineage>
        <taxon>Bacteria</taxon>
        <taxon>Bacillati</taxon>
        <taxon>Actinomycetota</taxon>
        <taxon>Actinomycetes</taxon>
        <taxon>Kitasatosporales</taxon>
        <taxon>Streptomycetaceae</taxon>
        <taxon>Streptomyces</taxon>
    </lineage>
</organism>
<sequence>MWHTKQAPETTAGTQALAEKIYERIVNALSAVEATSSKPTADKADQDAKDVVSIVIDDRPA</sequence>
<keyword evidence="2" id="KW-1185">Reference proteome</keyword>